<dbReference type="InterPro" id="IPR001478">
    <property type="entry name" value="PDZ"/>
</dbReference>
<feature type="domain" description="PDZ" evidence="6">
    <location>
        <begin position="342"/>
        <end position="397"/>
    </location>
</feature>
<feature type="domain" description="PDZ" evidence="6">
    <location>
        <begin position="477"/>
        <end position="558"/>
    </location>
</feature>
<dbReference type="Gene3D" id="2.30.42.10">
    <property type="match status" value="9"/>
</dbReference>
<dbReference type="Pfam" id="PF17820">
    <property type="entry name" value="PDZ_6"/>
    <property type="match status" value="4"/>
</dbReference>
<feature type="compositionally biased region" description="Basic and acidic residues" evidence="5">
    <location>
        <begin position="447"/>
        <end position="458"/>
    </location>
</feature>
<proteinExistence type="predicted"/>
<feature type="domain" description="PDZ" evidence="6">
    <location>
        <begin position="743"/>
        <end position="824"/>
    </location>
</feature>
<evidence type="ECO:0000256" key="1">
    <source>
        <dbReference type="ARBA" id="ARBA00004236"/>
    </source>
</evidence>
<feature type="non-terminal residue" evidence="7">
    <location>
        <position position="1"/>
    </location>
</feature>
<evidence type="ECO:0000313" key="8">
    <source>
        <dbReference type="Proteomes" id="UP001432322"/>
    </source>
</evidence>
<feature type="region of interest" description="Disordered" evidence="5">
    <location>
        <begin position="1"/>
        <end position="35"/>
    </location>
</feature>
<dbReference type="InterPro" id="IPR036034">
    <property type="entry name" value="PDZ_sf"/>
</dbReference>
<dbReference type="Proteomes" id="UP001432322">
    <property type="component" value="Unassembled WGS sequence"/>
</dbReference>
<dbReference type="PROSITE" id="PS50106">
    <property type="entry name" value="PDZ"/>
    <property type="match status" value="9"/>
</dbReference>
<organism evidence="7 8">
    <name type="scientific">Pristionchus fissidentatus</name>
    <dbReference type="NCBI Taxonomy" id="1538716"/>
    <lineage>
        <taxon>Eukaryota</taxon>
        <taxon>Metazoa</taxon>
        <taxon>Ecdysozoa</taxon>
        <taxon>Nematoda</taxon>
        <taxon>Chromadorea</taxon>
        <taxon>Rhabditida</taxon>
        <taxon>Rhabditina</taxon>
        <taxon>Diplogasteromorpha</taxon>
        <taxon>Diplogasteroidea</taxon>
        <taxon>Neodiplogasteridae</taxon>
        <taxon>Pristionchus</taxon>
    </lineage>
</organism>
<feature type="domain" description="PDZ" evidence="6">
    <location>
        <begin position="1060"/>
        <end position="1139"/>
    </location>
</feature>
<keyword evidence="2" id="KW-0472">Membrane</keyword>
<feature type="domain" description="PDZ" evidence="6">
    <location>
        <begin position="951"/>
        <end position="1032"/>
    </location>
</feature>
<dbReference type="SMART" id="SM00228">
    <property type="entry name" value="PDZ"/>
    <property type="match status" value="9"/>
</dbReference>
<evidence type="ECO:0000259" key="6">
    <source>
        <dbReference type="PROSITE" id="PS50106"/>
    </source>
</evidence>
<keyword evidence="3" id="KW-0677">Repeat</keyword>
<feature type="domain" description="PDZ" evidence="6">
    <location>
        <begin position="853"/>
        <end position="934"/>
    </location>
</feature>
<comment type="subcellular location">
    <subcellularLocation>
        <location evidence="1">Cell membrane</location>
    </subcellularLocation>
</comment>
<keyword evidence="8" id="KW-1185">Reference proteome</keyword>
<dbReference type="EMBL" id="BTSY01000003">
    <property type="protein sequence ID" value="GMT20878.1"/>
    <property type="molecule type" value="Genomic_DNA"/>
</dbReference>
<dbReference type="GO" id="GO:0016324">
    <property type="term" value="C:apical plasma membrane"/>
    <property type="evidence" value="ECO:0007669"/>
    <property type="project" value="TreeGrafter"/>
</dbReference>
<reference evidence="7" key="1">
    <citation type="submission" date="2023-10" db="EMBL/GenBank/DDBJ databases">
        <title>Genome assembly of Pristionchus species.</title>
        <authorList>
            <person name="Yoshida K."/>
            <person name="Sommer R.J."/>
        </authorList>
    </citation>
    <scope>NUCLEOTIDE SEQUENCE</scope>
    <source>
        <strain evidence="7">RS5133</strain>
    </source>
</reference>
<dbReference type="GO" id="GO:0043495">
    <property type="term" value="F:protein-membrane adaptor activity"/>
    <property type="evidence" value="ECO:0007669"/>
    <property type="project" value="TreeGrafter"/>
</dbReference>
<dbReference type="Pfam" id="PF00595">
    <property type="entry name" value="PDZ"/>
    <property type="match status" value="1"/>
</dbReference>
<accession>A0AAV5VRB8</accession>
<feature type="region of interest" description="Disordered" evidence="5">
    <location>
        <begin position="429"/>
        <end position="458"/>
    </location>
</feature>
<name>A0AAV5VRB8_9BILA</name>
<keyword evidence="4" id="KW-0175">Coiled coil</keyword>
<dbReference type="InterPro" id="IPR041489">
    <property type="entry name" value="PDZ_6"/>
</dbReference>
<dbReference type="PANTHER" id="PTHR14191">
    <property type="entry name" value="PDZ DOMAIN CONTAINING PROTEIN"/>
    <property type="match status" value="1"/>
</dbReference>
<dbReference type="AlphaFoldDB" id="A0AAV5VRB8"/>
<dbReference type="GO" id="GO:0072659">
    <property type="term" value="P:protein localization to plasma membrane"/>
    <property type="evidence" value="ECO:0007669"/>
    <property type="project" value="TreeGrafter"/>
</dbReference>
<dbReference type="InterPro" id="IPR051067">
    <property type="entry name" value="NHER"/>
</dbReference>
<comment type="caution">
    <text evidence="7">The sequence shown here is derived from an EMBL/GenBank/DDBJ whole genome shotgun (WGS) entry which is preliminary data.</text>
</comment>
<feature type="domain" description="PDZ" evidence="6">
    <location>
        <begin position="588"/>
        <end position="669"/>
    </location>
</feature>
<feature type="domain" description="PDZ" evidence="6">
    <location>
        <begin position="94"/>
        <end position="176"/>
    </location>
</feature>
<feature type="compositionally biased region" description="Polar residues" evidence="5">
    <location>
        <begin position="1"/>
        <end position="13"/>
    </location>
</feature>
<keyword evidence="2" id="KW-1003">Cell membrane</keyword>
<protein>
    <recommendedName>
        <fullName evidence="6">PDZ domain-containing protein</fullName>
    </recommendedName>
</protein>
<evidence type="ECO:0000313" key="7">
    <source>
        <dbReference type="EMBL" id="GMT20878.1"/>
    </source>
</evidence>
<evidence type="ECO:0000256" key="5">
    <source>
        <dbReference type="SAM" id="MobiDB-lite"/>
    </source>
</evidence>
<evidence type="ECO:0000256" key="4">
    <source>
        <dbReference type="SAM" id="Coils"/>
    </source>
</evidence>
<evidence type="ECO:0000256" key="3">
    <source>
        <dbReference type="ARBA" id="ARBA00022737"/>
    </source>
</evidence>
<dbReference type="PANTHER" id="PTHR14191:SF3">
    <property type="entry name" value="NA(+)_H(+) EXCHANGE REGULATORY COFACTOR-LIKE PROTEIN NRFL-1"/>
    <property type="match status" value="1"/>
</dbReference>
<feature type="domain" description="PDZ" evidence="6">
    <location>
        <begin position="217"/>
        <end position="298"/>
    </location>
</feature>
<gene>
    <name evidence="7" type="ORF">PFISCL1PPCAC_12175</name>
</gene>
<feature type="coiled-coil region" evidence="4">
    <location>
        <begin position="921"/>
        <end position="957"/>
    </location>
</feature>
<evidence type="ECO:0000256" key="2">
    <source>
        <dbReference type="ARBA" id="ARBA00022475"/>
    </source>
</evidence>
<sequence length="1154" mass="130620">SRMDTSRSNSRLSGDSFELVEELPSSPGNTTVDMESPKSIIINFKHYKDEKEEEKVDGETDVMPIEDATDISSLNDLASLRAAARSLVQPQPRLIRMERNPRTLEFGYTWEHDPYFYPYVECVSKRSPAFHAGLKDGDRILSVNGTKTRVGMDENEMEALFREYGSDVLLVIDEEGAEWYEKRRIPIPIVVSTEKEDYVDDDDSLLNSLIQHSAARIVEMRRSTIHNVFGLDCDYEPYHFPLVYSVNTRSPAAQAGLYVGDRILSVNGKCTLRMRYYKVNRLISQSGLTCQLVVIDAKIADAFVSCDAPVARPEEELEGGVELEKSAVEEEDKKSDQSVARLISMDRISMHHMYGYCKEEQPYFYPIVTYVYKKSPAEKAGLRVGDYIISVDGEHMIGQGGYHSNPKADKRTLTRKMMVVDEKGMERHEMTGGHFQIPDNDVEDDVKEEKKKEDAKEDKQVTGVSVDIDLTEAVAREILLKKSNVSDVFGYGWQADASFFALVTDVKEGSPAFCAGLRAGDRILSICGKSTFGIKADMANELFEGEVLEQELLVIDDECAEMWNMMNRETAPIDIANATLRSEYAARVIRTERNAPKKFFGYRWRAEPSHYPTIVHVSDGSQAFNAGLRAGDLILSINGVSAYRSQFEQVNNLFGRCDDRLQLIVVKGGGGFWKIDDRLTRLAWDDFDEERMNAEFEAMKIEEREVSQTMKQVRRLRFIDDKDDDEKEDETKRDTSDQYIPRPIIMEKDSSIDVFGYGWLEDPAFFPIVIDVEENSPASRAGLKAGDRMLIINGTSSFGCNQDEANQLFGLCGEYQQLLVIDDDEAYCWYEKNRDAFPATDEKGDNEQPVPLVIRMERESIIDLFGYRWKADISYYPVVVSVDEESPAFESCLSKGDLILSINGLSTYGATTERVEELIRLSELRQQLVVISDKEDEEEEEDNNDEVAARLVHLKRQTNDGAFGYYWKENPSFHPIITEVFEGTPAFSAGMKTDDRILMMNGTSTAGKNWHQVREMFYRCGKEQKLIVIDEERAKWHEKNGLPIPMPSAEEKTDDHTSRVVKMVRKAGNRWLGFGWNSHADVYPVVANVEKKSVAAKAGLKVGDRILSINGKKTLNTEEKISDLLNSNIDCELVVIDEKGANALEPSATQKPSN</sequence>
<dbReference type="SUPFAM" id="SSF50156">
    <property type="entry name" value="PDZ domain-like"/>
    <property type="match status" value="9"/>
</dbReference>